<evidence type="ECO:0000259" key="1">
    <source>
        <dbReference type="PROSITE" id="PS50280"/>
    </source>
</evidence>
<dbReference type="GO" id="GO:0062122">
    <property type="term" value="F:histone H3K37 methyltransferase activity"/>
    <property type="evidence" value="ECO:0007669"/>
    <property type="project" value="InterPro"/>
</dbReference>
<accession>A0A7X9E6Z1</accession>
<reference evidence="2 3" key="1">
    <citation type="journal article" date="2020" name="Biotechnol. Biofuels">
        <title>New insights from the biogas microbiome by comprehensive genome-resolved metagenomics of nearly 1600 species originating from multiple anaerobic digesters.</title>
        <authorList>
            <person name="Campanaro S."/>
            <person name="Treu L."/>
            <person name="Rodriguez-R L.M."/>
            <person name="Kovalovszki A."/>
            <person name="Ziels R.M."/>
            <person name="Maus I."/>
            <person name="Zhu X."/>
            <person name="Kougias P.G."/>
            <person name="Basile A."/>
            <person name="Luo G."/>
            <person name="Schluter A."/>
            <person name="Konstantinidis K.T."/>
            <person name="Angelidaki I."/>
        </authorList>
    </citation>
    <scope>NUCLEOTIDE SEQUENCE [LARGE SCALE GENOMIC DNA]</scope>
    <source>
        <strain evidence="2">AS27yjCOA_202</strain>
    </source>
</reference>
<protein>
    <submittedName>
        <fullName evidence="2">SET domain-containing protein</fullName>
    </submittedName>
</protein>
<dbReference type="AlphaFoldDB" id="A0A7X9E6Z1"/>
<dbReference type="Pfam" id="PF00856">
    <property type="entry name" value="SET"/>
    <property type="match status" value="1"/>
</dbReference>
<comment type="caution">
    <text evidence="2">The sequence shown here is derived from an EMBL/GenBank/DDBJ whole genome shotgun (WGS) entry which is preliminary data.</text>
</comment>
<gene>
    <name evidence="2" type="ORF">GYA37_01750</name>
</gene>
<dbReference type="InterPro" id="IPR046341">
    <property type="entry name" value="SET_dom_sf"/>
</dbReference>
<feature type="domain" description="SET" evidence="1">
    <location>
        <begin position="8"/>
        <end position="110"/>
    </location>
</feature>
<evidence type="ECO:0000313" key="3">
    <source>
        <dbReference type="Proteomes" id="UP000590542"/>
    </source>
</evidence>
<evidence type="ECO:0000313" key="2">
    <source>
        <dbReference type="EMBL" id="NMB91554.1"/>
    </source>
</evidence>
<dbReference type="PIRSF" id="PIRSF022536">
    <property type="entry name" value="A612L_SET"/>
    <property type="match status" value="1"/>
</dbReference>
<proteinExistence type="predicted"/>
<organism evidence="2 3">
    <name type="scientific">candidate division WWE3 bacterium</name>
    <dbReference type="NCBI Taxonomy" id="2053526"/>
    <lineage>
        <taxon>Bacteria</taxon>
        <taxon>Katanobacteria</taxon>
    </lineage>
</organism>
<dbReference type="InterPro" id="IPR001214">
    <property type="entry name" value="SET_dom"/>
</dbReference>
<name>A0A7X9E6Z1_UNCKA</name>
<dbReference type="SUPFAM" id="SSF82199">
    <property type="entry name" value="SET domain"/>
    <property type="match status" value="1"/>
</dbReference>
<dbReference type="Proteomes" id="UP000590542">
    <property type="component" value="Unassembled WGS sequence"/>
</dbReference>
<dbReference type="PROSITE" id="PS50280">
    <property type="entry name" value="SET"/>
    <property type="match status" value="1"/>
</dbReference>
<dbReference type="InterPro" id="IPR009207">
    <property type="entry name" value="SET7_MeTrfase"/>
</dbReference>
<sequence length="110" mass="12251">MSRIEASQKIFISKSKIKGAGKGVFAKDEIIQGDIIERCPVIEVSLKDPANNDEGKLVDYFFYFGEGLAIALGFGSLYNHSYNPNATYKINLSNKTIDFIAIKILTQEKK</sequence>
<dbReference type="Gene3D" id="2.170.270.10">
    <property type="entry name" value="SET domain"/>
    <property type="match status" value="1"/>
</dbReference>
<dbReference type="EMBL" id="JAAZNV010000006">
    <property type="protein sequence ID" value="NMB91554.1"/>
    <property type="molecule type" value="Genomic_DNA"/>
</dbReference>